<reference evidence="3 4" key="1">
    <citation type="submission" date="2017-04" db="EMBL/GenBank/DDBJ databases">
        <title>Monoglobus pectinilyticus 14 draft genome.</title>
        <authorList>
            <person name="Kim C."/>
            <person name="Rosendale D.I."/>
            <person name="Kelly W.J."/>
            <person name="Tannock G.W."/>
            <person name="Patchett M.L."/>
            <person name="Jordens J.Z."/>
        </authorList>
    </citation>
    <scope>NUCLEOTIDE SEQUENCE [LARGE SCALE GENOMIC DNA]</scope>
    <source>
        <strain evidence="3 4">14</strain>
    </source>
</reference>
<proteinExistence type="predicted"/>
<protein>
    <recommendedName>
        <fullName evidence="2">IrrE N-terminal-like domain-containing protein</fullName>
    </recommendedName>
</protein>
<dbReference type="InterPro" id="IPR010359">
    <property type="entry name" value="IrrE_HExxH"/>
</dbReference>
<dbReference type="RefSeq" id="WP_158648895.1">
    <property type="nucleotide sequence ID" value="NZ_CP020991.1"/>
</dbReference>
<evidence type="ECO:0000313" key="4">
    <source>
        <dbReference type="Proteomes" id="UP000235589"/>
    </source>
</evidence>
<organism evidence="3 4">
    <name type="scientific">Monoglobus pectinilyticus</name>
    <dbReference type="NCBI Taxonomy" id="1981510"/>
    <lineage>
        <taxon>Bacteria</taxon>
        <taxon>Bacillati</taxon>
        <taxon>Bacillota</taxon>
        <taxon>Clostridia</taxon>
        <taxon>Monoglobales</taxon>
        <taxon>Monoglobaceae</taxon>
        <taxon>Monoglobus</taxon>
    </lineage>
</organism>
<evidence type="ECO:0000259" key="2">
    <source>
        <dbReference type="Pfam" id="PF06114"/>
    </source>
</evidence>
<keyword evidence="1" id="KW-1133">Transmembrane helix</keyword>
<keyword evidence="4" id="KW-1185">Reference proteome</keyword>
<sequence>MFARYSAVITLLENKINKLPITINLIEDLLKAKGWSILKYDVNNGKQIELLKQYNIFAIAKRTKAFTYKRKTEKIIFIRSGLSANEKRMLLAHELGHIVLGHMADNNVLGYKPGGLIDEGQEDEANEFALEFLAPICVLTKKHINTPQLVSATTLLDDKRSRLVADEVQHHKKYTEYEEKLCNQFNEIKEKNIKIRYIVVAIITALILVTATITVNYKSQENIEQTQVIQEATPTSEPQIMDIDVVVTKSGQKYHTLECKHIKDKPNLIHMTINEAIQAGYEPCEDCKPDSY</sequence>
<dbReference type="Proteomes" id="UP000235589">
    <property type="component" value="Chromosome"/>
</dbReference>
<evidence type="ECO:0000313" key="3">
    <source>
        <dbReference type="EMBL" id="AUO18682.1"/>
    </source>
</evidence>
<dbReference type="InterPro" id="IPR035451">
    <property type="entry name" value="Ada-like_dom_sf"/>
</dbReference>
<dbReference type="OrthoDB" id="9783680at2"/>
<accession>A0A2K9P074</accession>
<name>A0A2K9P074_9FIRM</name>
<dbReference type="Pfam" id="PF06114">
    <property type="entry name" value="Peptidase_M78"/>
    <property type="match status" value="1"/>
</dbReference>
<dbReference type="SUPFAM" id="SSF57884">
    <property type="entry name" value="Ada DNA repair protein, N-terminal domain (N-Ada 10)"/>
    <property type="match status" value="1"/>
</dbReference>
<feature type="transmembrane region" description="Helical" evidence="1">
    <location>
        <begin position="197"/>
        <end position="217"/>
    </location>
</feature>
<dbReference type="GeneID" id="98061920"/>
<feature type="domain" description="IrrE N-terminal-like" evidence="2">
    <location>
        <begin position="62"/>
        <end position="137"/>
    </location>
</feature>
<keyword evidence="1" id="KW-0812">Transmembrane</keyword>
<dbReference type="Gene3D" id="3.40.10.10">
    <property type="entry name" value="DNA Methylphosphotriester Repair Domain"/>
    <property type="match status" value="1"/>
</dbReference>
<dbReference type="Gene3D" id="1.10.10.2910">
    <property type="match status" value="1"/>
</dbReference>
<dbReference type="EMBL" id="CP020991">
    <property type="protein sequence ID" value="AUO18682.1"/>
    <property type="molecule type" value="Genomic_DNA"/>
</dbReference>
<dbReference type="AlphaFoldDB" id="A0A2K9P074"/>
<gene>
    <name evidence="3" type="ORF">B9O19_00499</name>
</gene>
<keyword evidence="1" id="KW-0472">Membrane</keyword>
<dbReference type="KEGG" id="mpec:B9O19_00499"/>
<evidence type="ECO:0000256" key="1">
    <source>
        <dbReference type="SAM" id="Phobius"/>
    </source>
</evidence>